<proteinExistence type="predicted"/>
<organism evidence="2 3">
    <name type="scientific">Streptomyces calidiresistens</name>
    <dbReference type="NCBI Taxonomy" id="1485586"/>
    <lineage>
        <taxon>Bacteria</taxon>
        <taxon>Bacillati</taxon>
        <taxon>Actinomycetota</taxon>
        <taxon>Actinomycetes</taxon>
        <taxon>Kitasatosporales</taxon>
        <taxon>Streptomycetaceae</taxon>
        <taxon>Streptomyces</taxon>
    </lineage>
</organism>
<name>A0A7W3XXT9_9ACTN</name>
<dbReference type="InterPro" id="IPR004360">
    <property type="entry name" value="Glyas_Fos-R_dOase_dom"/>
</dbReference>
<dbReference type="RefSeq" id="WP_182665257.1">
    <property type="nucleotide sequence ID" value="NZ_VKHS01000442.1"/>
</dbReference>
<dbReference type="Pfam" id="PF00903">
    <property type="entry name" value="Glyoxalase"/>
    <property type="match status" value="1"/>
</dbReference>
<dbReference type="AlphaFoldDB" id="A0A7W3XXT9"/>
<sequence length="266" mass="27722">MAFSLDVVNFGVPEPASAREFYAATLSPTVEDHDRYVDLDLNGAGHLALYDVEALAAEVGAGSEPVAAGFRGYVMTFIVNQPTEVRSAVDTAVRGGAELLKPAKKALFGAFSGVYRTPDGAVWKVAAATSKDKGPATGPAVPTETSALLGVADMKAAKAFYEALGMRTDRDYKHYADFHPGPGACRLGLMPRRTLAKDVGVEDGDAGGFPAVVLHHRAASREEVDATLKAATAHGGRAAGGARESADGYAAHFTDPDGFPWKVTAA</sequence>
<reference evidence="3" key="1">
    <citation type="submission" date="2019-10" db="EMBL/GenBank/DDBJ databases">
        <title>Streptomyces sp. nov., a novel actinobacterium isolated from alkaline environment.</title>
        <authorList>
            <person name="Golinska P."/>
        </authorList>
    </citation>
    <scope>NUCLEOTIDE SEQUENCE [LARGE SCALE GENOMIC DNA]</scope>
    <source>
        <strain evidence="3">DSM 42108</strain>
    </source>
</reference>
<dbReference type="InterPro" id="IPR029068">
    <property type="entry name" value="Glyas_Bleomycin-R_OHBP_Dase"/>
</dbReference>
<dbReference type="PANTHER" id="PTHR36503:SF1">
    <property type="entry name" value="BLR2520 PROTEIN"/>
    <property type="match status" value="1"/>
</dbReference>
<evidence type="ECO:0000313" key="2">
    <source>
        <dbReference type="EMBL" id="MBB0231157.1"/>
    </source>
</evidence>
<protein>
    <submittedName>
        <fullName evidence="2">Bleomycin resistance protein</fullName>
    </submittedName>
</protein>
<dbReference type="Gene3D" id="3.10.180.10">
    <property type="entry name" value="2,3-Dihydroxybiphenyl 1,2-Dioxygenase, domain 1"/>
    <property type="match status" value="2"/>
</dbReference>
<feature type="domain" description="Glyoxalase/fosfomycin resistance/dioxygenase" evidence="1">
    <location>
        <begin position="148"/>
        <end position="262"/>
    </location>
</feature>
<dbReference type="SUPFAM" id="SSF54593">
    <property type="entry name" value="Glyoxalase/Bleomycin resistance protein/Dihydroxybiphenyl dioxygenase"/>
    <property type="match status" value="2"/>
</dbReference>
<dbReference type="PANTHER" id="PTHR36503">
    <property type="entry name" value="BLR2520 PROTEIN"/>
    <property type="match status" value="1"/>
</dbReference>
<accession>A0A7W3XXT9</accession>
<evidence type="ECO:0000259" key="1">
    <source>
        <dbReference type="Pfam" id="PF00903"/>
    </source>
</evidence>
<dbReference type="EMBL" id="VKHS01000442">
    <property type="protein sequence ID" value="MBB0231157.1"/>
    <property type="molecule type" value="Genomic_DNA"/>
</dbReference>
<comment type="caution">
    <text evidence="2">The sequence shown here is derived from an EMBL/GenBank/DDBJ whole genome shotgun (WGS) entry which is preliminary data.</text>
</comment>
<gene>
    <name evidence="2" type="ORF">FOE67_16985</name>
</gene>
<evidence type="ECO:0000313" key="3">
    <source>
        <dbReference type="Proteomes" id="UP000530234"/>
    </source>
</evidence>
<keyword evidence="3" id="KW-1185">Reference proteome</keyword>
<dbReference type="Proteomes" id="UP000530234">
    <property type="component" value="Unassembled WGS sequence"/>
</dbReference>